<dbReference type="Gene3D" id="1.10.1200.10">
    <property type="entry name" value="ACP-like"/>
    <property type="match status" value="1"/>
</dbReference>
<evidence type="ECO:0000256" key="8">
    <source>
        <dbReference type="ARBA" id="ARBA00023002"/>
    </source>
</evidence>
<reference evidence="23" key="1">
    <citation type="submission" date="2021-05" db="EMBL/GenBank/DDBJ databases">
        <authorList>
            <person name="Pietrasiak N."/>
            <person name="Ward R."/>
            <person name="Stajich J.E."/>
            <person name="Kurbessoian T."/>
        </authorList>
    </citation>
    <scope>NUCLEOTIDE SEQUENCE</scope>
    <source>
        <strain evidence="23">JT2-VF2</strain>
    </source>
</reference>
<evidence type="ECO:0000256" key="19">
    <source>
        <dbReference type="ARBA" id="ARBA00078169"/>
    </source>
</evidence>
<comment type="cofactor">
    <cofactor evidence="2">
        <name>pantetheine 4'-phosphate</name>
        <dbReference type="ChEBI" id="CHEBI:47942"/>
    </cofactor>
</comment>
<dbReference type="InterPro" id="IPR009081">
    <property type="entry name" value="PP-bd_ACP"/>
</dbReference>
<evidence type="ECO:0000313" key="23">
    <source>
        <dbReference type="EMBL" id="MBW4563380.1"/>
    </source>
</evidence>
<keyword evidence="10" id="KW-0511">Multifunctional enzyme</keyword>
<comment type="catalytic activity">
    <reaction evidence="14">
        <text>icosanoyl-[(phenol)carboxyphthiodiolenone synthase] + 2 (S)-methylmalonyl-CoA + 3 malonyl-CoA + 5 NADPH + 10 H(+) = C32-carboxyphthiodiolenone-[(phenol)carboxyphthiodiolenone synthase] + 5 CO2 + 5 NADP(+) + 5 CoA + 2 H2O</text>
        <dbReference type="Rhea" id="RHEA:57748"/>
        <dbReference type="Rhea" id="RHEA-COMP:14985"/>
        <dbReference type="Rhea" id="RHEA-COMP:14986"/>
        <dbReference type="ChEBI" id="CHEBI:15377"/>
        <dbReference type="ChEBI" id="CHEBI:15378"/>
        <dbReference type="ChEBI" id="CHEBI:16526"/>
        <dbReference type="ChEBI" id="CHEBI:57287"/>
        <dbReference type="ChEBI" id="CHEBI:57327"/>
        <dbReference type="ChEBI" id="CHEBI:57384"/>
        <dbReference type="ChEBI" id="CHEBI:57783"/>
        <dbReference type="ChEBI" id="CHEBI:58349"/>
        <dbReference type="ChEBI" id="CHEBI:87848"/>
        <dbReference type="ChEBI" id="CHEBI:142236"/>
        <dbReference type="EC" id="2.3.1.292"/>
    </reaction>
</comment>
<keyword evidence="4" id="KW-0597">Phosphoprotein</keyword>
<evidence type="ECO:0000313" key="24">
    <source>
        <dbReference type="Proteomes" id="UP000715781"/>
    </source>
</evidence>
<dbReference type="InterPro" id="IPR020841">
    <property type="entry name" value="PKS_Beta-ketoAc_synthase_dom"/>
</dbReference>
<dbReference type="Pfam" id="PF02801">
    <property type="entry name" value="Ketoacyl-synt_C"/>
    <property type="match status" value="1"/>
</dbReference>
<name>A0A951Q048_9NOST</name>
<feature type="domain" description="Carrier" evidence="21">
    <location>
        <begin position="1454"/>
        <end position="1529"/>
    </location>
</feature>
<dbReference type="SMART" id="SM00822">
    <property type="entry name" value="PKS_KR"/>
    <property type="match status" value="1"/>
</dbReference>
<dbReference type="InterPro" id="IPR016035">
    <property type="entry name" value="Acyl_Trfase/lysoPLipase"/>
</dbReference>
<dbReference type="SUPFAM" id="SSF55048">
    <property type="entry name" value="Probable ACP-binding domain of malonyl-CoA ACP transacylase"/>
    <property type="match status" value="1"/>
</dbReference>
<dbReference type="InterPro" id="IPR057326">
    <property type="entry name" value="KR_dom"/>
</dbReference>
<dbReference type="FunFam" id="3.40.47.10:FF:000042">
    <property type="entry name" value="Polyketide synthase Pks13"/>
    <property type="match status" value="1"/>
</dbReference>
<dbReference type="PROSITE" id="PS50075">
    <property type="entry name" value="CARRIER"/>
    <property type="match status" value="1"/>
</dbReference>
<dbReference type="GO" id="GO:0034081">
    <property type="term" value="C:polyketide synthase complex"/>
    <property type="evidence" value="ECO:0007669"/>
    <property type="project" value="UniProtKB-ARBA"/>
</dbReference>
<dbReference type="CDD" id="cd00833">
    <property type="entry name" value="PKS"/>
    <property type="match status" value="1"/>
</dbReference>
<dbReference type="GO" id="GO:0006633">
    <property type="term" value="P:fatty acid biosynthetic process"/>
    <property type="evidence" value="ECO:0007669"/>
    <property type="project" value="InterPro"/>
</dbReference>
<evidence type="ECO:0000256" key="2">
    <source>
        <dbReference type="ARBA" id="ARBA00001957"/>
    </source>
</evidence>
<dbReference type="InterPro" id="IPR016036">
    <property type="entry name" value="Malonyl_transacylase_ACP-bd"/>
</dbReference>
<keyword evidence="5" id="KW-0808">Transferase</keyword>
<evidence type="ECO:0000259" key="21">
    <source>
        <dbReference type="PROSITE" id="PS50075"/>
    </source>
</evidence>
<dbReference type="SMART" id="SM00825">
    <property type="entry name" value="PKS_KS"/>
    <property type="match status" value="1"/>
</dbReference>
<dbReference type="PROSITE" id="PS00012">
    <property type="entry name" value="PHOSPHOPANTETHEINE"/>
    <property type="match status" value="1"/>
</dbReference>
<dbReference type="InterPro" id="IPR036291">
    <property type="entry name" value="NAD(P)-bd_dom_sf"/>
</dbReference>
<evidence type="ECO:0000256" key="18">
    <source>
        <dbReference type="ARBA" id="ARBA00075053"/>
    </source>
</evidence>
<dbReference type="Pfam" id="PF21394">
    <property type="entry name" value="Beta-ketacyl_N"/>
    <property type="match status" value="1"/>
</dbReference>
<dbReference type="InterPro" id="IPR016039">
    <property type="entry name" value="Thiolase-like"/>
</dbReference>
<dbReference type="InterPro" id="IPR014030">
    <property type="entry name" value="Ketoacyl_synth_N"/>
</dbReference>
<dbReference type="Gene3D" id="3.30.70.250">
    <property type="entry name" value="Malonyl-CoA ACP transacylase, ACP-binding"/>
    <property type="match status" value="1"/>
</dbReference>
<proteinExistence type="predicted"/>
<evidence type="ECO:0000256" key="10">
    <source>
        <dbReference type="ARBA" id="ARBA00023268"/>
    </source>
</evidence>
<comment type="catalytic activity">
    <reaction evidence="12">
        <text>19-(4-hydroxyphenyl)nonadecanoyl-[(phenol)carboxyphthiodiolenone synthase] + 2 (S)-methylmalonyl-CoA + 3 malonyl-CoA + 5 NADPH + 10 H(+) = C37-(phenol)carboxyphthiodiolenone-[(phenol)carboxyphthiodiolenone synthase] + 5 CO2 + 5 NADP(+) + 5 CoA + 2 H2O</text>
        <dbReference type="Rhea" id="RHEA:57760"/>
        <dbReference type="Rhea" id="RHEA-COMP:14273"/>
        <dbReference type="Rhea" id="RHEA-COMP:14990"/>
        <dbReference type="ChEBI" id="CHEBI:15377"/>
        <dbReference type="ChEBI" id="CHEBI:15378"/>
        <dbReference type="ChEBI" id="CHEBI:16526"/>
        <dbReference type="ChEBI" id="CHEBI:57287"/>
        <dbReference type="ChEBI" id="CHEBI:57327"/>
        <dbReference type="ChEBI" id="CHEBI:57384"/>
        <dbReference type="ChEBI" id="CHEBI:57783"/>
        <dbReference type="ChEBI" id="CHEBI:58349"/>
        <dbReference type="ChEBI" id="CHEBI:133301"/>
        <dbReference type="ChEBI" id="CHEBI:142260"/>
        <dbReference type="EC" id="2.3.1.292"/>
    </reaction>
</comment>
<dbReference type="SUPFAM" id="SSF51735">
    <property type="entry name" value="NAD(P)-binding Rossmann-fold domains"/>
    <property type="match status" value="2"/>
</dbReference>
<dbReference type="Gene3D" id="3.40.366.10">
    <property type="entry name" value="Malonyl-Coenzyme A Acyl Carrier Protein, domain 2"/>
    <property type="match status" value="1"/>
</dbReference>
<dbReference type="InterPro" id="IPR001227">
    <property type="entry name" value="Ac_transferase_dom_sf"/>
</dbReference>
<dbReference type="EC" id="2.3.1.292" evidence="16"/>
<dbReference type="GO" id="GO:0004315">
    <property type="term" value="F:3-oxoacyl-[acyl-carrier-protein] synthase activity"/>
    <property type="evidence" value="ECO:0007669"/>
    <property type="project" value="InterPro"/>
</dbReference>
<dbReference type="InterPro" id="IPR014043">
    <property type="entry name" value="Acyl_transferase_dom"/>
</dbReference>
<keyword evidence="8" id="KW-0560">Oxidoreductase</keyword>
<keyword evidence="3" id="KW-0596">Phosphopantetheine</keyword>
<dbReference type="Gene3D" id="3.30.70.3290">
    <property type="match status" value="1"/>
</dbReference>
<dbReference type="InterPro" id="IPR020806">
    <property type="entry name" value="PKS_PP-bd"/>
</dbReference>
<evidence type="ECO:0000256" key="9">
    <source>
        <dbReference type="ARBA" id="ARBA00023098"/>
    </source>
</evidence>
<evidence type="ECO:0000256" key="11">
    <source>
        <dbReference type="ARBA" id="ARBA00050973"/>
    </source>
</evidence>
<dbReference type="GO" id="GO:0016491">
    <property type="term" value="F:oxidoreductase activity"/>
    <property type="evidence" value="ECO:0007669"/>
    <property type="project" value="UniProtKB-KW"/>
</dbReference>
<dbReference type="InterPro" id="IPR050091">
    <property type="entry name" value="PKS_NRPS_Biosynth_Enz"/>
</dbReference>
<keyword evidence="9" id="KW-0443">Lipid metabolism</keyword>
<dbReference type="FunFam" id="1.10.1200.10:FF:000005">
    <property type="entry name" value="Nonribosomal peptide synthetase 1"/>
    <property type="match status" value="1"/>
</dbReference>
<dbReference type="Pfam" id="PF00698">
    <property type="entry name" value="Acyl_transf_1"/>
    <property type="match status" value="1"/>
</dbReference>
<evidence type="ECO:0000256" key="12">
    <source>
        <dbReference type="ARBA" id="ARBA00051971"/>
    </source>
</evidence>
<dbReference type="Pfam" id="PF08659">
    <property type="entry name" value="KR"/>
    <property type="match status" value="1"/>
</dbReference>
<dbReference type="InterPro" id="IPR013968">
    <property type="entry name" value="PKS_KR"/>
</dbReference>
<evidence type="ECO:0000256" key="3">
    <source>
        <dbReference type="ARBA" id="ARBA00022450"/>
    </source>
</evidence>
<keyword evidence="6" id="KW-0276">Fatty acid metabolism</keyword>
<comment type="catalytic activity">
    <reaction evidence="13">
        <text>docosanoyl-[(phenol)carboxyphthiodiolenone synthase] + 2 (S)-methylmalonyl-CoA + 3 malonyl-CoA + 5 NADPH + 10 H(+) = C34-carboxyphthiodiolenone-[(phenol)carboxyphthiodiolenone synthase] + 5 CO2 + 5 NADP(+) + 5 CoA + 2 H2O</text>
        <dbReference type="Rhea" id="RHEA:57752"/>
        <dbReference type="Rhea" id="RHEA-COMP:14987"/>
        <dbReference type="Rhea" id="RHEA-COMP:14988"/>
        <dbReference type="ChEBI" id="CHEBI:15377"/>
        <dbReference type="ChEBI" id="CHEBI:15378"/>
        <dbReference type="ChEBI" id="CHEBI:16526"/>
        <dbReference type="ChEBI" id="CHEBI:57287"/>
        <dbReference type="ChEBI" id="CHEBI:57327"/>
        <dbReference type="ChEBI" id="CHEBI:57384"/>
        <dbReference type="ChEBI" id="CHEBI:57783"/>
        <dbReference type="ChEBI" id="CHEBI:58349"/>
        <dbReference type="ChEBI" id="CHEBI:142237"/>
        <dbReference type="ChEBI" id="CHEBI:142238"/>
        <dbReference type="EC" id="2.3.1.292"/>
    </reaction>
</comment>
<dbReference type="Pfam" id="PF00975">
    <property type="entry name" value="Thioesterase"/>
    <property type="match status" value="1"/>
</dbReference>
<evidence type="ECO:0000256" key="6">
    <source>
        <dbReference type="ARBA" id="ARBA00022832"/>
    </source>
</evidence>
<dbReference type="SUPFAM" id="SSF53474">
    <property type="entry name" value="alpha/beta-Hydrolases"/>
    <property type="match status" value="1"/>
</dbReference>
<dbReference type="PANTHER" id="PTHR43775:SF51">
    <property type="entry name" value="INACTIVE PHENOLPHTHIOCEROL SYNTHESIS POLYKETIDE SYNTHASE TYPE I PKS1-RELATED"/>
    <property type="match status" value="1"/>
</dbReference>
<protein>
    <recommendedName>
        <fullName evidence="17">Phenolphthiocerol/phthiocerol polyketide synthase subunit E</fullName>
        <ecNumber evidence="16">2.3.1.292</ecNumber>
    </recommendedName>
    <alternativeName>
        <fullName evidence="19">(Phenol)carboxyphthiodiolenone synthase subunit E</fullName>
    </alternativeName>
    <alternativeName>
        <fullName evidence="20">Beta-ketoacyl-acyl-carrier-protein synthase I</fullName>
    </alternativeName>
    <alternativeName>
        <fullName evidence="18">Phthiocerol synthesis polyketide synthase type I PpsE</fullName>
    </alternativeName>
</protein>
<sequence length="1815" mass="199163">MDSLQTSVGLEGIAIVGLAGRFPGAKNVEKFWQNLKDGVESISFFSEQELESNGIEPAVVRNPDYVKAKAVLEDVELFDAAFFGFSPKEATITDPQHRLFLESAWEALENAGYNPETYTGAIGVYAGVGMSAYLLNNLWASEFARSAGAYQIIIANDKDFLPTRVSYKLNLKGPSVNIQTACSTSLVAICMACQSLLNYQCDMALAGGVSISLPQKTGYLYQEGMIFSPDGHCRAFDAQAKGTLAGSGVGIVVLKRLEDAIADGDTIHAVIKGFALNNDGAMKVGYTAPSVDGQAEVIAQALAMAEVDPESVTYIEAHGTGTPLGDPIEIAALTKAFHASTQKKNFCAIGSVKTNIGHLDTAAGVTGLIKTVQALKHQSLPPSLHFETPNPKIDFANSPFYVNTKLTAWQKNGSPRRAGVSSFGIGGTNAHVVLEEAPSLRGQGGRGAEEQGRNYQLLIVSAKSESALDTATHNLIAHLKQHPELNLADVAYTLAVGRKAFSHRRIVVCSDSEDAVTVLSSLDPKRVLTNTQESKQRPITFMFSGQGSQYVNMALELYQVESTFREQIDKCSEFLKPDLGIDLRDVLYPSEEQAEIAAQQLKQTAITQPALFVIEYALAQLWMSWGVRPQATIGHSIGEYVAACIAGVFSLEDALSLVAARGRLMQQMPPGAMLAVPLKETEVRSHLNEHLSLAVINAPSSCVIAGTIAEIDALEQQLPESRRLHTSHAFHSQMMEPILEPFIERVKKVKLNPPQTPYISNVTGTWITAAEATNPNYWAQHLRQTVRFADGVQQLMQDPNRILLEVGPGRTLMTLAKQHPDKDAGAVILSSLRHPQEEQSDVAFLLNTLGRLWLAGVEIDWSEFYTGEQRYRVPLPTYPFERQRYWIEPQAVSGMDWAQTEAANSLTKQSDIADWFYIPSWQRSPIPVQNTDGTKEGSCWLVFLDECGLGDRIVNQLKLASQDVITVSIGKYFSSEGNNIYTINPSQLQDYDALLKELYALNKMPQTIVHLWSVTPNESSKTRFEQVEKLQNLGFWSLFFLAQAIGKQNLSDCAERSAGGNRLKIAVISNNLQEVTGEENLCPEKATLLGPCKVIPQEYLNISCRSIDIVLPEPGTQQEEKLISNLLTEITIQTSDIAIAYRGNHRWLQTFAPVRLDKTEKARPRLKNGGVYLITGGLGGIGLVLAEYLAKTVQAKLVLVGRSPFPKKSEWEQWLTSHDEQDSTSVKIRKFQDMEALGAEVIVACADVANLEQMQAVICEIGDRFGSIHGVIHAAGISPAGTIQMKTPETSASLLAPKLQGTLVLDTLLKNLNLDFFVLCSSLNSFLPFPGVVDHCGANAFLDAFAQYNTTRSNRFTVAINWDSWQEVGQAANAIVPAELKKWREESLKHGILPSEGTEAFSRILAIALPQVLVSTQDFIARFQQHFVSQPLLVNYNPSKQLHSRPELSNAYVAPRNGLEQTIADIWQKCLGVEPVGIGDDFFELGGDSLLAVHLLGKVSEATQTKLSPHSLIDAPTIAALIKLIETTHSPSITKTLPSSLVKIQAGNLQTPLFLVHAAGGHVYQYRDLAHYLGSDQPVYGLQSENTAGESHNLTQVEEMAAHYLKAVRIVQSQGPYFLGGASFGGMIAYEMAQQLQAVGEKVALLALIDTPGPGHMPSENIEDDELKIMAYLLDVGANVAIASDSLEQLSADERLRYFLEQGKTALRMPADLDISELRHYYHLFRSNIKAMRSYVPQAYPGRVIFFRASDRDSFNPQNPELGWQNLAIEGLEIHEVPGNHITMNFPPHVQVMANCLKIYLESDTYTELHSKIVN</sequence>
<dbReference type="PROSITE" id="PS52004">
    <property type="entry name" value="KS3_2"/>
    <property type="match status" value="1"/>
</dbReference>
<dbReference type="Pfam" id="PF00109">
    <property type="entry name" value="ketoacyl-synt"/>
    <property type="match status" value="1"/>
</dbReference>
<dbReference type="EMBL" id="JAHHHN010000012">
    <property type="protein sequence ID" value="MBW4563380.1"/>
    <property type="molecule type" value="Genomic_DNA"/>
</dbReference>
<dbReference type="InterPro" id="IPR001031">
    <property type="entry name" value="Thioesterase"/>
</dbReference>
<comment type="function">
    <text evidence="15">Part of the PpsABCDE complex involved in the biosynthesis of the lipid core common to phthiocerols and phenolphthiocerols by successive additions of malonyl-CoA or methylmalonyl-CoA extender units. PpsA can accept as substrate the activated forms of either icosanoyl (C20), docosanoyl (C22) or lignoceroyl (C24) groups from FadD26, or a (4-hydroxyphenyl)-C17 or (4-hydroxyphenyl)-C19 fatty acyl from FadD29. PpsA initiates the biosynthesis and extends its substrate using a malonyl-CoA extender unit. The PpsB and PpsC proteins add the second and third malonyl-CoA extender units. PpsD adds an (R)-methylmalonyl unit and PpsE adds a second (R)-methylmalonyl unit. The incorporation of the methylmalonyl units results in formation of two branched methyl groups in the elongated product.</text>
</comment>
<feature type="domain" description="Ketosynthase family 3 (KS3)" evidence="22">
    <location>
        <begin position="10"/>
        <end position="436"/>
    </location>
</feature>
<dbReference type="Gene3D" id="3.40.50.720">
    <property type="entry name" value="NAD(P)-binding Rossmann-like Domain"/>
    <property type="match status" value="1"/>
</dbReference>
<dbReference type="Gene3D" id="3.40.50.1820">
    <property type="entry name" value="alpha/beta hydrolase"/>
    <property type="match status" value="1"/>
</dbReference>
<organism evidence="23 24">
    <name type="scientific">Mojavia pulchra JT2-VF2</name>
    <dbReference type="NCBI Taxonomy" id="287848"/>
    <lineage>
        <taxon>Bacteria</taxon>
        <taxon>Bacillati</taxon>
        <taxon>Cyanobacteriota</taxon>
        <taxon>Cyanophyceae</taxon>
        <taxon>Nostocales</taxon>
        <taxon>Nostocaceae</taxon>
    </lineage>
</organism>
<evidence type="ECO:0000259" key="22">
    <source>
        <dbReference type="PROSITE" id="PS52004"/>
    </source>
</evidence>
<dbReference type="PROSITE" id="PS00606">
    <property type="entry name" value="KS3_1"/>
    <property type="match status" value="1"/>
</dbReference>
<comment type="caution">
    <text evidence="23">The sequence shown here is derived from an EMBL/GenBank/DDBJ whole genome shotgun (WGS) entry which is preliminary data.</text>
</comment>
<dbReference type="InterPro" id="IPR049490">
    <property type="entry name" value="C883_1060-like_KR_N"/>
</dbReference>
<dbReference type="Pfam" id="PF00550">
    <property type="entry name" value="PP-binding"/>
    <property type="match status" value="1"/>
</dbReference>
<gene>
    <name evidence="23" type="ORF">KME32_19985</name>
</gene>
<comment type="cofactor">
    <cofactor evidence="1">
        <name>NADP(+)</name>
        <dbReference type="ChEBI" id="CHEBI:58349"/>
    </cofactor>
</comment>
<evidence type="ECO:0000256" key="1">
    <source>
        <dbReference type="ARBA" id="ARBA00001937"/>
    </source>
</evidence>
<evidence type="ECO:0000256" key="4">
    <source>
        <dbReference type="ARBA" id="ARBA00022553"/>
    </source>
</evidence>
<evidence type="ECO:0000256" key="20">
    <source>
        <dbReference type="ARBA" id="ARBA00084020"/>
    </source>
</evidence>
<comment type="catalytic activity">
    <reaction evidence="11">
        <text>17-(4-hydroxyphenyl)heptadecanoyl-[(phenol)carboxyphthiodiolenone synthase] + 2 (S)-methylmalonyl-CoA + 3 malonyl-CoA + 5 NADPH + 10 H(+) = C35-(phenol)carboxyphthiodiolenone-[(phenol)carboxyphthiodiolenone synthase] + 5 CO2 + 5 NADP(+) + 5 CoA + 2 H2O</text>
        <dbReference type="Rhea" id="RHEA:57756"/>
        <dbReference type="Rhea" id="RHEA-COMP:14272"/>
        <dbReference type="Rhea" id="RHEA-COMP:14989"/>
        <dbReference type="ChEBI" id="CHEBI:15377"/>
        <dbReference type="ChEBI" id="CHEBI:15378"/>
        <dbReference type="ChEBI" id="CHEBI:16526"/>
        <dbReference type="ChEBI" id="CHEBI:57287"/>
        <dbReference type="ChEBI" id="CHEBI:57327"/>
        <dbReference type="ChEBI" id="CHEBI:57384"/>
        <dbReference type="ChEBI" id="CHEBI:57783"/>
        <dbReference type="ChEBI" id="CHEBI:58349"/>
        <dbReference type="ChEBI" id="CHEBI:133300"/>
        <dbReference type="ChEBI" id="CHEBI:142259"/>
        <dbReference type="EC" id="2.3.1.292"/>
    </reaction>
</comment>
<dbReference type="SUPFAM" id="SSF53901">
    <property type="entry name" value="Thiolase-like"/>
    <property type="match status" value="1"/>
</dbReference>
<dbReference type="InterPro" id="IPR036736">
    <property type="entry name" value="ACP-like_sf"/>
</dbReference>
<dbReference type="Gene3D" id="3.40.47.10">
    <property type="match status" value="1"/>
</dbReference>
<evidence type="ECO:0000256" key="14">
    <source>
        <dbReference type="ARBA" id="ARBA00052745"/>
    </source>
</evidence>
<evidence type="ECO:0000256" key="17">
    <source>
        <dbReference type="ARBA" id="ARBA00073623"/>
    </source>
</evidence>
<evidence type="ECO:0000256" key="5">
    <source>
        <dbReference type="ARBA" id="ARBA00022679"/>
    </source>
</evidence>
<evidence type="ECO:0000256" key="15">
    <source>
        <dbReference type="ARBA" id="ARBA00058455"/>
    </source>
</evidence>
<dbReference type="CDD" id="cd08953">
    <property type="entry name" value="KR_2_SDR_x"/>
    <property type="match status" value="1"/>
</dbReference>
<dbReference type="InterPro" id="IPR029058">
    <property type="entry name" value="AB_hydrolase_fold"/>
</dbReference>
<dbReference type="GO" id="GO:0031177">
    <property type="term" value="F:phosphopantetheine binding"/>
    <property type="evidence" value="ECO:0007669"/>
    <property type="project" value="InterPro"/>
</dbReference>
<dbReference type="Pfam" id="PF22621">
    <property type="entry name" value="CurL-like_PKS_C"/>
    <property type="match status" value="1"/>
</dbReference>
<dbReference type="SMART" id="SM00823">
    <property type="entry name" value="PKS_PP"/>
    <property type="match status" value="1"/>
</dbReference>
<dbReference type="SUPFAM" id="SSF47336">
    <property type="entry name" value="ACP-like"/>
    <property type="match status" value="1"/>
</dbReference>
<keyword evidence="7" id="KW-0521">NADP</keyword>
<dbReference type="Proteomes" id="UP000715781">
    <property type="component" value="Unassembled WGS sequence"/>
</dbReference>
<dbReference type="InterPro" id="IPR020802">
    <property type="entry name" value="TesA-like"/>
</dbReference>
<evidence type="ECO:0000256" key="16">
    <source>
        <dbReference type="ARBA" id="ARBA00066974"/>
    </source>
</evidence>
<reference evidence="23" key="2">
    <citation type="journal article" date="2022" name="Microbiol. Resour. Announc.">
        <title>Metagenome Sequencing to Explore Phylogenomics of Terrestrial Cyanobacteria.</title>
        <authorList>
            <person name="Ward R.D."/>
            <person name="Stajich J.E."/>
            <person name="Johansen J.R."/>
            <person name="Huntemann M."/>
            <person name="Clum A."/>
            <person name="Foster B."/>
            <person name="Foster B."/>
            <person name="Roux S."/>
            <person name="Palaniappan K."/>
            <person name="Varghese N."/>
            <person name="Mukherjee S."/>
            <person name="Reddy T.B.K."/>
            <person name="Daum C."/>
            <person name="Copeland A."/>
            <person name="Chen I.A."/>
            <person name="Ivanova N.N."/>
            <person name="Kyrpides N.C."/>
            <person name="Shapiro N."/>
            <person name="Eloe-Fadrosh E.A."/>
            <person name="Pietrasiak N."/>
        </authorList>
    </citation>
    <scope>NUCLEOTIDE SEQUENCE</scope>
    <source>
        <strain evidence="23">JT2-VF2</strain>
    </source>
</reference>
<evidence type="ECO:0000256" key="7">
    <source>
        <dbReference type="ARBA" id="ARBA00022857"/>
    </source>
</evidence>
<dbReference type="InterPro" id="IPR014031">
    <property type="entry name" value="Ketoacyl_synth_C"/>
</dbReference>
<dbReference type="SMART" id="SM00827">
    <property type="entry name" value="PKS_AT"/>
    <property type="match status" value="1"/>
</dbReference>
<dbReference type="SMART" id="SM00824">
    <property type="entry name" value="PKS_TE"/>
    <property type="match status" value="1"/>
</dbReference>
<dbReference type="InterPro" id="IPR018201">
    <property type="entry name" value="Ketoacyl_synth_AS"/>
</dbReference>
<dbReference type="InterPro" id="IPR006162">
    <property type="entry name" value="Ppantetheine_attach_site"/>
</dbReference>
<dbReference type="SUPFAM" id="SSF52151">
    <property type="entry name" value="FabD/lysophospholipase-like"/>
    <property type="match status" value="1"/>
</dbReference>
<dbReference type="GO" id="GO:0004312">
    <property type="term" value="F:fatty acid synthase activity"/>
    <property type="evidence" value="ECO:0007669"/>
    <property type="project" value="TreeGrafter"/>
</dbReference>
<evidence type="ECO:0000256" key="13">
    <source>
        <dbReference type="ARBA" id="ARBA00052119"/>
    </source>
</evidence>
<accession>A0A951Q048</accession>
<dbReference type="PANTHER" id="PTHR43775">
    <property type="entry name" value="FATTY ACID SYNTHASE"/>
    <property type="match status" value="1"/>
</dbReference>